<dbReference type="InterPro" id="IPR017437">
    <property type="entry name" value="ATP-NAD_kinase_PpnK-typ_C"/>
</dbReference>
<dbReference type="Proteomes" id="UP000033546">
    <property type="component" value="Unassembled WGS sequence"/>
</dbReference>
<keyword evidence="6" id="KW-0547">Nucleotide-binding</keyword>
<comment type="catalytic activity">
    <reaction evidence="5 6">
        <text>NAD(+) + ATP = ADP + NADP(+) + H(+)</text>
        <dbReference type="Rhea" id="RHEA:18629"/>
        <dbReference type="ChEBI" id="CHEBI:15378"/>
        <dbReference type="ChEBI" id="CHEBI:30616"/>
        <dbReference type="ChEBI" id="CHEBI:57540"/>
        <dbReference type="ChEBI" id="CHEBI:58349"/>
        <dbReference type="ChEBI" id="CHEBI:456216"/>
        <dbReference type="EC" id="2.7.1.23"/>
    </reaction>
</comment>
<evidence type="ECO:0000256" key="5">
    <source>
        <dbReference type="ARBA" id="ARBA00047925"/>
    </source>
</evidence>
<feature type="binding site" evidence="6">
    <location>
        <position position="152"/>
    </location>
    <ligand>
        <name>NAD(+)</name>
        <dbReference type="ChEBI" id="CHEBI:57540"/>
    </ligand>
</feature>
<evidence type="ECO:0000256" key="6">
    <source>
        <dbReference type="HAMAP-Rule" id="MF_00361"/>
    </source>
</evidence>
<protein>
    <recommendedName>
        <fullName evidence="6">NAD kinase</fullName>
        <ecNumber evidence="6">2.7.1.23</ecNumber>
    </recommendedName>
    <alternativeName>
        <fullName evidence="6">ATP-dependent NAD kinase</fullName>
    </alternativeName>
</protein>
<dbReference type="Pfam" id="PF01513">
    <property type="entry name" value="NAD_kinase"/>
    <property type="match status" value="1"/>
</dbReference>
<evidence type="ECO:0000256" key="1">
    <source>
        <dbReference type="ARBA" id="ARBA00022679"/>
    </source>
</evidence>
<dbReference type="Gene3D" id="2.60.200.30">
    <property type="entry name" value="Probable inorganic polyphosphate/atp-NAD kinase, domain 2"/>
    <property type="match status" value="1"/>
</dbReference>
<sequence>MSKYRNIGYVFTDAFDKSIAITLEKQYGLIDIKKNEDAVVDLLVVIGGDGLMLHSLHNYIINKDNNVPVYGINYGTVGFLLNQYSEHNLIDRINQAVPTQLTVLKMAATDTNKKQHNAIAINEVSIFRSTHQATNLQIKINSKLVMEKLVSDGILVSTPAGSTAYNFSAGGSILPLNSNVLSLTAINSFRPRRWRGAILTNSTIIEIDVINPEIRSVAAVADYTEFRNIANIKIKKDSDITITLLFDKERNLEERIINEQFSA</sequence>
<feature type="binding site" evidence="6">
    <location>
        <begin position="49"/>
        <end position="50"/>
    </location>
    <ligand>
        <name>NAD(+)</name>
        <dbReference type="ChEBI" id="CHEBI:57540"/>
    </ligand>
</feature>
<dbReference type="InterPro" id="IPR017438">
    <property type="entry name" value="ATP-NAD_kinase_N"/>
</dbReference>
<feature type="binding site" evidence="6">
    <location>
        <begin position="163"/>
        <end position="168"/>
    </location>
    <ligand>
        <name>NAD(+)</name>
        <dbReference type="ChEBI" id="CHEBI:57540"/>
    </ligand>
</feature>
<keyword evidence="2 6" id="KW-0418">Kinase</keyword>
<evidence type="ECO:0000313" key="8">
    <source>
        <dbReference type="Proteomes" id="UP000033546"/>
    </source>
</evidence>
<name>A0A0F3NC87_9RICK</name>
<comment type="caution">
    <text evidence="7">The sequence shown here is derived from an EMBL/GenBank/DDBJ whole genome shotgun (WGS) entry which is preliminary data.</text>
</comment>
<dbReference type="PANTHER" id="PTHR20275:SF0">
    <property type="entry name" value="NAD KINASE"/>
    <property type="match status" value="1"/>
</dbReference>
<evidence type="ECO:0000256" key="3">
    <source>
        <dbReference type="ARBA" id="ARBA00022857"/>
    </source>
</evidence>
<comment type="subcellular location">
    <subcellularLocation>
        <location evidence="6">Cytoplasm</location>
    </subcellularLocation>
</comment>
<comment type="function">
    <text evidence="6">Involved in the regulation of the intracellular balance of NAD and NADP, and is a key enzyme in the biosynthesis of NADP. Catalyzes specifically the phosphorylation on 2'-hydroxyl of the adenosine moiety of NAD to yield NADP.</text>
</comment>
<keyword evidence="1 6" id="KW-0808">Transferase</keyword>
<dbReference type="GO" id="GO:0046872">
    <property type="term" value="F:metal ion binding"/>
    <property type="evidence" value="ECO:0007669"/>
    <property type="project" value="UniProtKB-UniRule"/>
</dbReference>
<keyword evidence="4 6" id="KW-0520">NAD</keyword>
<dbReference type="PANTHER" id="PTHR20275">
    <property type="entry name" value="NAD KINASE"/>
    <property type="match status" value="1"/>
</dbReference>
<accession>A0A0F3NC87</accession>
<dbReference type="GO" id="GO:0005524">
    <property type="term" value="F:ATP binding"/>
    <property type="evidence" value="ECO:0007669"/>
    <property type="project" value="UniProtKB-KW"/>
</dbReference>
<dbReference type="InterPro" id="IPR016064">
    <property type="entry name" value="NAD/diacylglycerol_kinase_sf"/>
</dbReference>
<dbReference type="GO" id="GO:0006741">
    <property type="term" value="P:NADP+ biosynthetic process"/>
    <property type="evidence" value="ECO:0007669"/>
    <property type="project" value="UniProtKB-UniRule"/>
</dbReference>
<gene>
    <name evidence="6" type="primary">nadK</name>
    <name evidence="7" type="ORF">EMUCRT_0580</name>
</gene>
<keyword evidence="3 6" id="KW-0521">NADP</keyword>
<feature type="binding site" evidence="6">
    <location>
        <position position="54"/>
    </location>
    <ligand>
        <name>NAD(+)</name>
        <dbReference type="ChEBI" id="CHEBI:57540"/>
    </ligand>
</feature>
<evidence type="ECO:0000313" key="7">
    <source>
        <dbReference type="EMBL" id="KJV65635.1"/>
    </source>
</evidence>
<dbReference type="HAMAP" id="MF_00361">
    <property type="entry name" value="NAD_kinase"/>
    <property type="match status" value="1"/>
</dbReference>
<organism evidence="7 8">
    <name type="scientific">Ehrlichia cf. muris str. EmCRT</name>
    <dbReference type="NCBI Taxonomy" id="1359167"/>
    <lineage>
        <taxon>Bacteria</taxon>
        <taxon>Pseudomonadati</taxon>
        <taxon>Pseudomonadota</taxon>
        <taxon>Alphaproteobacteria</taxon>
        <taxon>Rickettsiales</taxon>
        <taxon>Anaplasmataceae</taxon>
        <taxon>Ehrlichia</taxon>
    </lineage>
</organism>
<dbReference type="PATRIC" id="fig|1359167.3.peg.564"/>
<feature type="binding site" evidence="6">
    <location>
        <begin position="122"/>
        <end position="123"/>
    </location>
    <ligand>
        <name>NAD(+)</name>
        <dbReference type="ChEBI" id="CHEBI:57540"/>
    </ligand>
</feature>
<dbReference type="EC" id="2.7.1.23" evidence="6"/>
<feature type="binding site" evidence="6">
    <location>
        <position position="160"/>
    </location>
    <ligand>
        <name>NAD(+)</name>
        <dbReference type="ChEBI" id="CHEBI:57540"/>
    </ligand>
</feature>
<comment type="cofactor">
    <cofactor evidence="6">
        <name>a divalent metal cation</name>
        <dbReference type="ChEBI" id="CHEBI:60240"/>
    </cofactor>
</comment>
<dbReference type="NCBIfam" id="NF003406">
    <property type="entry name" value="PRK04761.1"/>
    <property type="match status" value="1"/>
</dbReference>
<comment type="caution">
    <text evidence="6">Lacks conserved residue(s) required for the propagation of feature annotation.</text>
</comment>
<dbReference type="GO" id="GO:0019674">
    <property type="term" value="P:NAD+ metabolic process"/>
    <property type="evidence" value="ECO:0007669"/>
    <property type="project" value="InterPro"/>
</dbReference>
<dbReference type="EMBL" id="LANU01000002">
    <property type="protein sequence ID" value="KJV65635.1"/>
    <property type="molecule type" value="Genomic_DNA"/>
</dbReference>
<dbReference type="Pfam" id="PF20143">
    <property type="entry name" value="NAD_kinase_C"/>
    <property type="match status" value="1"/>
</dbReference>
<dbReference type="GO" id="GO:0003951">
    <property type="term" value="F:NAD+ kinase activity"/>
    <property type="evidence" value="ECO:0007669"/>
    <property type="project" value="UniProtKB-UniRule"/>
</dbReference>
<keyword evidence="6" id="KW-0963">Cytoplasm</keyword>
<dbReference type="AlphaFoldDB" id="A0A0F3NC87"/>
<dbReference type="InterPro" id="IPR002504">
    <property type="entry name" value="NADK"/>
</dbReference>
<reference evidence="7 8" key="1">
    <citation type="submission" date="2015-02" db="EMBL/GenBank/DDBJ databases">
        <title>Genome Sequencing of Rickettsiales.</title>
        <authorList>
            <person name="Daugherty S.C."/>
            <person name="Su Q."/>
            <person name="Abolude K."/>
            <person name="Beier-Sexton M."/>
            <person name="Carlyon J.A."/>
            <person name="Carter R."/>
            <person name="Day N.P."/>
            <person name="Dumler S.J."/>
            <person name="Dyachenko V."/>
            <person name="Godinez A."/>
            <person name="Kurtti T.J."/>
            <person name="Lichay M."/>
            <person name="Mullins K.E."/>
            <person name="Ott S."/>
            <person name="Pappas-Brown V."/>
            <person name="Paris D.H."/>
            <person name="Patel P."/>
            <person name="Richards A.L."/>
            <person name="Sadzewicz L."/>
            <person name="Sears K."/>
            <person name="Seidman D."/>
            <person name="Sengamalay N."/>
            <person name="Stenos J."/>
            <person name="Tallon L.J."/>
            <person name="Vincent G."/>
            <person name="Fraser C.M."/>
            <person name="Munderloh U."/>
            <person name="Dunning-Hotopp J.C."/>
        </authorList>
    </citation>
    <scope>NUCLEOTIDE SEQUENCE [LARGE SCALE GENOMIC DNA]</scope>
    <source>
        <strain evidence="7 8">EmCRT</strain>
    </source>
</reference>
<dbReference type="SUPFAM" id="SSF111331">
    <property type="entry name" value="NAD kinase/diacylglycerol kinase-like"/>
    <property type="match status" value="1"/>
</dbReference>
<evidence type="ECO:0000256" key="4">
    <source>
        <dbReference type="ARBA" id="ARBA00023027"/>
    </source>
</evidence>
<evidence type="ECO:0000256" key="2">
    <source>
        <dbReference type="ARBA" id="ARBA00022777"/>
    </source>
</evidence>
<comment type="similarity">
    <text evidence="6">Belongs to the NAD kinase family.</text>
</comment>
<dbReference type="GO" id="GO:0005737">
    <property type="term" value="C:cytoplasm"/>
    <property type="evidence" value="ECO:0007669"/>
    <property type="project" value="UniProtKB-SubCell"/>
</dbReference>
<dbReference type="Gene3D" id="3.40.50.10330">
    <property type="entry name" value="Probable inorganic polyphosphate/atp-NAD kinase, domain 1"/>
    <property type="match status" value="1"/>
</dbReference>
<dbReference type="RefSeq" id="WP_045804896.1">
    <property type="nucleotide sequence ID" value="NZ_LANU01000002.1"/>
</dbReference>
<feature type="active site" description="Proton acceptor" evidence="6">
    <location>
        <position position="49"/>
    </location>
</feature>
<dbReference type="GO" id="GO:0051287">
    <property type="term" value="F:NAD binding"/>
    <property type="evidence" value="ECO:0007669"/>
    <property type="project" value="UniProtKB-ARBA"/>
</dbReference>
<proteinExistence type="inferred from homology"/>
<keyword evidence="6" id="KW-0067">ATP-binding</keyword>